<reference evidence="2" key="1">
    <citation type="submission" date="2018-06" db="EMBL/GenBank/DDBJ databases">
        <authorList>
            <person name="Zhirakovskaya E."/>
        </authorList>
    </citation>
    <scope>NUCLEOTIDE SEQUENCE</scope>
</reference>
<gene>
    <name evidence="2" type="ORF">MNBD_GAMMA12-230</name>
</gene>
<feature type="region of interest" description="Disordered" evidence="1">
    <location>
        <begin position="102"/>
        <end position="123"/>
    </location>
</feature>
<sequence>MSSILYINANSSDGEDGALGGHGNKGAVGAEGSPSSSKEGCCSSKGKCTEARAGHLASNGSVGGDGADGTPGSDATLLTLRAIHYSQNLEIKVSICGGKGGAGGQGGQGGQGGTGGQGGKTSGKACEDATLANGGQGGDGANGGTGAAGANGGHGGIVNIIYQKGNAQPIRVNPNVLAGAGGTGGPSGLAGLAGEGGAGGENEKGDKSGDTGPAGSAGLNGGGGSGGAFGSNGQQSITPDEVSTYQALLSQYSVPTDKQYADLGSVTSLNAAATSGITPYITTAKNMDTMRTMLGSTQTTVKHLPSINNMEKLSTNSSKLLNETDHSNLLQAAAAYIMGDTAKALSVKPLLDQTIATTKIAIFAIKTLTIPASGLEITTTDKGPKVVLLIVENFTFGSAATINVSPLVTLTINADNFTGTDNEN</sequence>
<name>A0A3B0YGU5_9ZZZZ</name>
<evidence type="ECO:0000256" key="1">
    <source>
        <dbReference type="SAM" id="MobiDB-lite"/>
    </source>
</evidence>
<feature type="compositionally biased region" description="Gly residues" evidence="1">
    <location>
        <begin position="17"/>
        <end position="26"/>
    </location>
</feature>
<dbReference type="EMBL" id="UOFL01000058">
    <property type="protein sequence ID" value="VAW74542.1"/>
    <property type="molecule type" value="Genomic_DNA"/>
</dbReference>
<evidence type="ECO:0000313" key="2">
    <source>
        <dbReference type="EMBL" id="VAW74542.1"/>
    </source>
</evidence>
<proteinExistence type="predicted"/>
<feature type="region of interest" description="Disordered" evidence="1">
    <location>
        <begin position="15"/>
        <end position="38"/>
    </location>
</feature>
<organism evidence="2">
    <name type="scientific">hydrothermal vent metagenome</name>
    <dbReference type="NCBI Taxonomy" id="652676"/>
    <lineage>
        <taxon>unclassified sequences</taxon>
        <taxon>metagenomes</taxon>
        <taxon>ecological metagenomes</taxon>
    </lineage>
</organism>
<protein>
    <submittedName>
        <fullName evidence="2">Uncharacterized protein</fullName>
    </submittedName>
</protein>
<feature type="compositionally biased region" description="Gly residues" evidence="1">
    <location>
        <begin position="218"/>
        <end position="230"/>
    </location>
</feature>
<feature type="compositionally biased region" description="Gly residues" evidence="1">
    <location>
        <begin position="188"/>
        <end position="200"/>
    </location>
</feature>
<dbReference type="AlphaFoldDB" id="A0A3B0YGU5"/>
<accession>A0A3B0YGU5</accession>
<feature type="region of interest" description="Disordered" evidence="1">
    <location>
        <begin position="188"/>
        <end position="238"/>
    </location>
</feature>
<feature type="compositionally biased region" description="Gly residues" evidence="1">
    <location>
        <begin position="102"/>
        <end position="121"/>
    </location>
</feature>